<protein>
    <submittedName>
        <fullName evidence="8">Sigma-70 family RNA polymerase sigma factor</fullName>
    </submittedName>
</protein>
<reference evidence="8 9" key="1">
    <citation type="submission" date="2019-11" db="EMBL/GenBank/DDBJ databases">
        <authorList>
            <person name="Li J."/>
        </authorList>
    </citation>
    <scope>NUCLEOTIDE SEQUENCE [LARGE SCALE GENOMIC DNA]</scope>
    <source>
        <strain evidence="8 9">J4</strain>
    </source>
</reference>
<evidence type="ECO:0000259" key="6">
    <source>
        <dbReference type="Pfam" id="PF04542"/>
    </source>
</evidence>
<dbReference type="OrthoDB" id="2678696at2"/>
<keyword evidence="2" id="KW-0805">Transcription regulation</keyword>
<evidence type="ECO:0000313" key="8">
    <source>
        <dbReference type="EMBL" id="MRG85937.1"/>
    </source>
</evidence>
<dbReference type="Pfam" id="PF04542">
    <property type="entry name" value="Sigma70_r2"/>
    <property type="match status" value="1"/>
</dbReference>
<feature type="domain" description="RNA polymerase sigma-70 region 2" evidence="6">
    <location>
        <begin position="24"/>
        <end position="95"/>
    </location>
</feature>
<dbReference type="InterPro" id="IPR013325">
    <property type="entry name" value="RNA_pol_sigma_r2"/>
</dbReference>
<dbReference type="EMBL" id="WJNH01000003">
    <property type="protein sequence ID" value="MRG85937.1"/>
    <property type="molecule type" value="Genomic_DNA"/>
</dbReference>
<dbReference type="PANTHER" id="PTHR43133:SF8">
    <property type="entry name" value="RNA POLYMERASE SIGMA FACTOR HI_1459-RELATED"/>
    <property type="match status" value="1"/>
</dbReference>
<comment type="caution">
    <text evidence="8">The sequence shown here is derived from an EMBL/GenBank/DDBJ whole genome shotgun (WGS) entry which is preliminary data.</text>
</comment>
<gene>
    <name evidence="8" type="ORF">GH754_06270</name>
</gene>
<keyword evidence="9" id="KW-1185">Reference proteome</keyword>
<evidence type="ECO:0000259" key="7">
    <source>
        <dbReference type="Pfam" id="PF08281"/>
    </source>
</evidence>
<dbReference type="Pfam" id="PF08281">
    <property type="entry name" value="Sigma70_r4_2"/>
    <property type="match status" value="1"/>
</dbReference>
<keyword evidence="3" id="KW-0731">Sigma factor</keyword>
<dbReference type="Gene3D" id="1.10.10.10">
    <property type="entry name" value="Winged helix-like DNA-binding domain superfamily/Winged helix DNA-binding domain"/>
    <property type="match status" value="1"/>
</dbReference>
<dbReference type="RefSeq" id="WP_153727866.1">
    <property type="nucleotide sequence ID" value="NZ_WJNH01000003.1"/>
</dbReference>
<keyword evidence="5" id="KW-0804">Transcription</keyword>
<accession>A0A6G1X4R4</accession>
<evidence type="ECO:0000256" key="4">
    <source>
        <dbReference type="ARBA" id="ARBA00023125"/>
    </source>
</evidence>
<evidence type="ECO:0000313" key="9">
    <source>
        <dbReference type="Proteomes" id="UP000480185"/>
    </source>
</evidence>
<dbReference type="GO" id="GO:0016987">
    <property type="term" value="F:sigma factor activity"/>
    <property type="evidence" value="ECO:0007669"/>
    <property type="project" value="UniProtKB-KW"/>
</dbReference>
<dbReference type="SUPFAM" id="SSF88946">
    <property type="entry name" value="Sigma2 domain of RNA polymerase sigma factors"/>
    <property type="match status" value="1"/>
</dbReference>
<dbReference type="SUPFAM" id="SSF88659">
    <property type="entry name" value="Sigma3 and sigma4 domains of RNA polymerase sigma factors"/>
    <property type="match status" value="1"/>
</dbReference>
<evidence type="ECO:0000256" key="3">
    <source>
        <dbReference type="ARBA" id="ARBA00023082"/>
    </source>
</evidence>
<dbReference type="InterPro" id="IPR013249">
    <property type="entry name" value="RNA_pol_sigma70_r4_t2"/>
</dbReference>
<dbReference type="InterPro" id="IPR007627">
    <property type="entry name" value="RNA_pol_sigma70_r2"/>
</dbReference>
<dbReference type="InterPro" id="IPR014284">
    <property type="entry name" value="RNA_pol_sigma-70_dom"/>
</dbReference>
<sequence>MKANENNFIKRLQSNKEDALDYIVDSYLPLIKGVIAKVLLRTNHESLIDECVNDVFLSIWNHAGQFRGNNAQDFQKWICQIAKFKAIDYYRKAVRQPEITSDDLEHPSSNNVEDEMIRLENRSELLNFIKELDPTSQKIFVMRYFLGYNLNEIAEQLHMTTSSIRNRLYRGKKKLKKQSKHFEVGGMSYEGNL</sequence>
<feature type="domain" description="RNA polymerase sigma factor 70 region 4 type 2" evidence="7">
    <location>
        <begin position="124"/>
        <end position="175"/>
    </location>
</feature>
<dbReference type="Gene3D" id="1.10.1740.10">
    <property type="match status" value="1"/>
</dbReference>
<evidence type="ECO:0000256" key="2">
    <source>
        <dbReference type="ARBA" id="ARBA00023015"/>
    </source>
</evidence>
<dbReference type="InterPro" id="IPR036388">
    <property type="entry name" value="WH-like_DNA-bd_sf"/>
</dbReference>
<dbReference type="AlphaFoldDB" id="A0A6G1X4R4"/>
<dbReference type="InterPro" id="IPR039425">
    <property type="entry name" value="RNA_pol_sigma-70-like"/>
</dbReference>
<dbReference type="CDD" id="cd06171">
    <property type="entry name" value="Sigma70_r4"/>
    <property type="match status" value="1"/>
</dbReference>
<dbReference type="GO" id="GO:0003677">
    <property type="term" value="F:DNA binding"/>
    <property type="evidence" value="ECO:0007669"/>
    <property type="project" value="UniProtKB-KW"/>
</dbReference>
<name>A0A6G1X4R4_9BACI</name>
<proteinExistence type="inferred from homology"/>
<evidence type="ECO:0000256" key="5">
    <source>
        <dbReference type="ARBA" id="ARBA00023163"/>
    </source>
</evidence>
<dbReference type="InterPro" id="IPR013324">
    <property type="entry name" value="RNA_pol_sigma_r3/r4-like"/>
</dbReference>
<keyword evidence="4" id="KW-0238">DNA-binding</keyword>
<dbReference type="GO" id="GO:0006352">
    <property type="term" value="P:DNA-templated transcription initiation"/>
    <property type="evidence" value="ECO:0007669"/>
    <property type="project" value="InterPro"/>
</dbReference>
<organism evidence="8 9">
    <name type="scientific">Salinibacillus xinjiangensis</name>
    <dbReference type="NCBI Taxonomy" id="1229268"/>
    <lineage>
        <taxon>Bacteria</taxon>
        <taxon>Bacillati</taxon>
        <taxon>Bacillota</taxon>
        <taxon>Bacilli</taxon>
        <taxon>Bacillales</taxon>
        <taxon>Bacillaceae</taxon>
        <taxon>Salinibacillus</taxon>
    </lineage>
</organism>
<comment type="similarity">
    <text evidence="1">Belongs to the sigma-70 factor family. ECF subfamily.</text>
</comment>
<dbReference type="NCBIfam" id="TIGR02937">
    <property type="entry name" value="sigma70-ECF"/>
    <property type="match status" value="1"/>
</dbReference>
<evidence type="ECO:0000256" key="1">
    <source>
        <dbReference type="ARBA" id="ARBA00010641"/>
    </source>
</evidence>
<dbReference type="PANTHER" id="PTHR43133">
    <property type="entry name" value="RNA POLYMERASE ECF-TYPE SIGMA FACTO"/>
    <property type="match status" value="1"/>
</dbReference>
<dbReference type="Proteomes" id="UP000480185">
    <property type="component" value="Unassembled WGS sequence"/>
</dbReference>